<dbReference type="InterPro" id="IPR007803">
    <property type="entry name" value="Asp/Arg/Pro-Hydrxlase"/>
</dbReference>
<dbReference type="InterPro" id="IPR027443">
    <property type="entry name" value="IPNS-like_sf"/>
</dbReference>
<evidence type="ECO:0000259" key="3">
    <source>
        <dbReference type="Pfam" id="PF05118"/>
    </source>
</evidence>
<sequence>MNVNYVKLNPGAHLKPHFGNGPRLSAHLSVIAPEPLHAAMQVGTERVLWLEGKAIVFDDTYPEEPNHWESGRAAGVVLPPLRQRAPPRAGVPGLVTERGKREPRHAQASPGDRCRAILERSREPVDVRTDDFHNLRT</sequence>
<evidence type="ECO:0000256" key="2">
    <source>
        <dbReference type="SAM" id="MobiDB-lite"/>
    </source>
</evidence>
<feature type="region of interest" description="Disordered" evidence="2">
    <location>
        <begin position="79"/>
        <end position="120"/>
    </location>
</feature>
<dbReference type="Pfam" id="PF05118">
    <property type="entry name" value="Asp_Arg_Hydrox"/>
    <property type="match status" value="1"/>
</dbReference>
<name>A0ABN9UTZ1_9DINO</name>
<accession>A0ABN9UTZ1</accession>
<feature type="compositionally biased region" description="Low complexity" evidence="2">
    <location>
        <begin position="79"/>
        <end position="88"/>
    </location>
</feature>
<gene>
    <name evidence="4" type="ORF">PCOR1329_LOCUS51133</name>
</gene>
<evidence type="ECO:0000313" key="4">
    <source>
        <dbReference type="EMBL" id="CAK0862802.1"/>
    </source>
</evidence>
<feature type="domain" description="Aspartyl/asparaginy/proline hydroxylase" evidence="3">
    <location>
        <begin position="3"/>
        <end position="62"/>
    </location>
</feature>
<comment type="similarity">
    <text evidence="1">Belongs to the aspartyl/asparaginyl beta-hydroxylase family.</text>
</comment>
<comment type="caution">
    <text evidence="4">The sequence shown here is derived from an EMBL/GenBank/DDBJ whole genome shotgun (WGS) entry which is preliminary data.</text>
</comment>
<evidence type="ECO:0000256" key="1">
    <source>
        <dbReference type="ARBA" id="ARBA00007730"/>
    </source>
</evidence>
<protein>
    <recommendedName>
        <fullName evidence="3">Aspartyl/asparaginy/proline hydroxylase domain-containing protein</fullName>
    </recommendedName>
</protein>
<dbReference type="Proteomes" id="UP001189429">
    <property type="component" value="Unassembled WGS sequence"/>
</dbReference>
<reference evidence="4" key="1">
    <citation type="submission" date="2023-10" db="EMBL/GenBank/DDBJ databases">
        <authorList>
            <person name="Chen Y."/>
            <person name="Shah S."/>
            <person name="Dougan E. K."/>
            <person name="Thang M."/>
            <person name="Chan C."/>
        </authorList>
    </citation>
    <scope>NUCLEOTIDE SEQUENCE [LARGE SCALE GENOMIC DNA]</scope>
</reference>
<keyword evidence="5" id="KW-1185">Reference proteome</keyword>
<dbReference type="EMBL" id="CAUYUJ010016197">
    <property type="protein sequence ID" value="CAK0862802.1"/>
    <property type="molecule type" value="Genomic_DNA"/>
</dbReference>
<dbReference type="Gene3D" id="2.60.120.330">
    <property type="entry name" value="B-lactam Antibiotic, Isopenicillin N Synthase, Chain"/>
    <property type="match status" value="1"/>
</dbReference>
<proteinExistence type="inferred from homology"/>
<evidence type="ECO:0000313" key="5">
    <source>
        <dbReference type="Proteomes" id="UP001189429"/>
    </source>
</evidence>
<organism evidence="4 5">
    <name type="scientific">Prorocentrum cordatum</name>
    <dbReference type="NCBI Taxonomy" id="2364126"/>
    <lineage>
        <taxon>Eukaryota</taxon>
        <taxon>Sar</taxon>
        <taxon>Alveolata</taxon>
        <taxon>Dinophyceae</taxon>
        <taxon>Prorocentrales</taxon>
        <taxon>Prorocentraceae</taxon>
        <taxon>Prorocentrum</taxon>
    </lineage>
</organism>